<keyword evidence="5" id="KW-0812">Transmembrane</keyword>
<dbReference type="PANTHER" id="PTHR30093">
    <property type="entry name" value="GENERAL SECRETION PATHWAY PROTEIN G"/>
    <property type="match status" value="1"/>
</dbReference>
<evidence type="ECO:0000256" key="4">
    <source>
        <dbReference type="RuleBase" id="RU000389"/>
    </source>
</evidence>
<comment type="similarity">
    <text evidence="1 4">Belongs to the N-Me-Phe pilin family.</text>
</comment>
<evidence type="ECO:0000256" key="3">
    <source>
        <dbReference type="ARBA" id="ARBA00022481"/>
    </source>
</evidence>
<dbReference type="GO" id="GO:0044096">
    <property type="term" value="C:type IV pilus"/>
    <property type="evidence" value="ECO:0007669"/>
    <property type="project" value="TreeGrafter"/>
</dbReference>
<protein>
    <submittedName>
        <fullName evidence="6">Pilin</fullName>
    </submittedName>
</protein>
<dbReference type="Proteomes" id="UP000525336">
    <property type="component" value="Unassembled WGS sequence"/>
</dbReference>
<evidence type="ECO:0000313" key="6">
    <source>
        <dbReference type="EMBL" id="NOH33268.1"/>
    </source>
</evidence>
<accession>A0A7Y3YNB4</accession>
<dbReference type="NCBIfam" id="TIGR02532">
    <property type="entry name" value="IV_pilin_GFxxxE"/>
    <property type="match status" value="1"/>
</dbReference>
<name>A0A7Y3YNB4_9VIBR</name>
<dbReference type="PANTHER" id="PTHR30093:SF34">
    <property type="entry name" value="PREPILIN PEPTIDASE-DEPENDENT PROTEIN D"/>
    <property type="match status" value="1"/>
</dbReference>
<keyword evidence="3" id="KW-0488">Methylation</keyword>
<keyword evidence="5" id="KW-0472">Membrane</keyword>
<evidence type="ECO:0000256" key="1">
    <source>
        <dbReference type="ARBA" id="ARBA00005233"/>
    </source>
</evidence>
<keyword evidence="5" id="KW-1133">Transmembrane helix</keyword>
<comment type="caution">
    <text evidence="6">The sequence shown here is derived from an EMBL/GenBank/DDBJ whole genome shotgun (WGS) entry which is preliminary data.</text>
</comment>
<dbReference type="Pfam" id="PF00114">
    <property type="entry name" value="Pilin"/>
    <property type="match status" value="1"/>
</dbReference>
<sequence>MNNKNKRTNQKGFTLIELMIVVAVIGVLSAIAMPQYQKYVAKSEVASVLATLTGAKTNIEAFAVENGTFPDDSETGQTPSDLGVPAMPLGSVGFTTSGATGSIDFTFATVASGASGLVAGKNLTLSRTTDGSWSCSSTDITANDSILPKTCTPAANANP</sequence>
<dbReference type="InterPro" id="IPR045584">
    <property type="entry name" value="Pilin-like"/>
</dbReference>
<dbReference type="InterPro" id="IPR000983">
    <property type="entry name" value="Bac_GSPG_pilin"/>
</dbReference>
<evidence type="ECO:0000256" key="5">
    <source>
        <dbReference type="SAM" id="Phobius"/>
    </source>
</evidence>
<dbReference type="Gene3D" id="3.30.700.10">
    <property type="entry name" value="Glycoprotein, Type 4 Pilin"/>
    <property type="match status" value="1"/>
</dbReference>
<dbReference type="SUPFAM" id="SSF54523">
    <property type="entry name" value="Pili subunits"/>
    <property type="match status" value="1"/>
</dbReference>
<organism evidence="6 7">
    <name type="scientific">Vibrio chagasii</name>
    <dbReference type="NCBI Taxonomy" id="170679"/>
    <lineage>
        <taxon>Bacteria</taxon>
        <taxon>Pseudomonadati</taxon>
        <taxon>Pseudomonadota</taxon>
        <taxon>Gammaproteobacteria</taxon>
        <taxon>Vibrionales</taxon>
        <taxon>Vibrionaceae</taxon>
        <taxon>Vibrio</taxon>
    </lineage>
</organism>
<dbReference type="GO" id="GO:0015627">
    <property type="term" value="C:type II protein secretion system complex"/>
    <property type="evidence" value="ECO:0007669"/>
    <property type="project" value="InterPro"/>
</dbReference>
<dbReference type="AlphaFoldDB" id="A0A7Y3YNB4"/>
<dbReference type="PROSITE" id="PS00409">
    <property type="entry name" value="PROKAR_NTER_METHYL"/>
    <property type="match status" value="1"/>
</dbReference>
<keyword evidence="4" id="KW-0281">Fimbrium</keyword>
<dbReference type="PRINTS" id="PR00813">
    <property type="entry name" value="BCTERIALGSPG"/>
</dbReference>
<dbReference type="GO" id="GO:0015628">
    <property type="term" value="P:protein secretion by the type II secretion system"/>
    <property type="evidence" value="ECO:0007669"/>
    <property type="project" value="InterPro"/>
</dbReference>
<dbReference type="GO" id="GO:0043107">
    <property type="term" value="P:type IV pilus-dependent motility"/>
    <property type="evidence" value="ECO:0007669"/>
    <property type="project" value="TreeGrafter"/>
</dbReference>
<dbReference type="RefSeq" id="WP_171367345.1">
    <property type="nucleotide sequence ID" value="NZ_VTXW01000005.1"/>
</dbReference>
<gene>
    <name evidence="6" type="ORF">F0245_07790</name>
</gene>
<evidence type="ECO:0000313" key="7">
    <source>
        <dbReference type="Proteomes" id="UP000525336"/>
    </source>
</evidence>
<dbReference type="Pfam" id="PF07963">
    <property type="entry name" value="N_methyl"/>
    <property type="match status" value="1"/>
</dbReference>
<evidence type="ECO:0000256" key="2">
    <source>
        <dbReference type="ARBA" id="ARBA00011156"/>
    </source>
</evidence>
<reference evidence="6 7" key="1">
    <citation type="submission" date="2019-09" db="EMBL/GenBank/DDBJ databases">
        <title>Draft genome sequencing and comparative genomics of hatchery-associated Vibrios.</title>
        <authorList>
            <person name="Kehlet-Delgado H."/>
            <person name="Mueller R.S."/>
        </authorList>
    </citation>
    <scope>NUCLEOTIDE SEQUENCE [LARGE SCALE GENOMIC DNA]</scope>
    <source>
        <strain evidence="6 7">00-90-10</strain>
    </source>
</reference>
<proteinExistence type="inferred from homology"/>
<feature type="transmembrane region" description="Helical" evidence="5">
    <location>
        <begin position="12"/>
        <end position="33"/>
    </location>
</feature>
<comment type="subunit">
    <text evidence="2">The pili are polar flexible filaments of about 5.4 nanometers diameter and 2.5 micrometers average length; they consist of only a single polypeptide chain arranged in a helical configuration of five subunits per turn in the assembled pilus.</text>
</comment>
<dbReference type="GO" id="GO:0007155">
    <property type="term" value="P:cell adhesion"/>
    <property type="evidence" value="ECO:0007669"/>
    <property type="project" value="InterPro"/>
</dbReference>
<dbReference type="EMBL" id="VTXW01000005">
    <property type="protein sequence ID" value="NOH33268.1"/>
    <property type="molecule type" value="Genomic_DNA"/>
</dbReference>
<dbReference type="InterPro" id="IPR012902">
    <property type="entry name" value="N_methyl_site"/>
</dbReference>
<dbReference type="InterPro" id="IPR001082">
    <property type="entry name" value="Pilin"/>
</dbReference>